<name>A0AA38KAG9_9AGAR</name>
<protein>
    <submittedName>
        <fullName evidence="1">Uncharacterized protein</fullName>
    </submittedName>
</protein>
<comment type="caution">
    <text evidence="1">The sequence shown here is derived from an EMBL/GenBank/DDBJ whole genome shotgun (WGS) entry which is preliminary data.</text>
</comment>
<sequence length="151" mass="17332">MSKKALVDIAFYLNVPSKDVRQDALCVHLQAHFDAHEELKKHLRYIGIFERMRKRKDPPSGSNPGPSSLIPGLFHSHRVRLRLHQDHHCIRCPCITHPSPLHPFLVDSVTIMRTGHTHCMEHLISNSHYSLNGMLHTEHIVVNTTINATYQ</sequence>
<evidence type="ECO:0000313" key="2">
    <source>
        <dbReference type="Proteomes" id="UP001163798"/>
    </source>
</evidence>
<dbReference type="Proteomes" id="UP001163798">
    <property type="component" value="Unassembled WGS sequence"/>
</dbReference>
<organism evidence="1 2">
    <name type="scientific">Lentinula aff. detonsa</name>
    <dbReference type="NCBI Taxonomy" id="2804958"/>
    <lineage>
        <taxon>Eukaryota</taxon>
        <taxon>Fungi</taxon>
        <taxon>Dikarya</taxon>
        <taxon>Basidiomycota</taxon>
        <taxon>Agaricomycotina</taxon>
        <taxon>Agaricomycetes</taxon>
        <taxon>Agaricomycetidae</taxon>
        <taxon>Agaricales</taxon>
        <taxon>Marasmiineae</taxon>
        <taxon>Omphalotaceae</taxon>
        <taxon>Lentinula</taxon>
    </lineage>
</organism>
<accession>A0AA38KAG9</accession>
<reference evidence="1" key="1">
    <citation type="submission" date="2022-08" db="EMBL/GenBank/DDBJ databases">
        <authorList>
            <consortium name="DOE Joint Genome Institute"/>
            <person name="Min B."/>
            <person name="Riley R."/>
            <person name="Sierra-Patev S."/>
            <person name="Naranjo-Ortiz M."/>
            <person name="Looney B."/>
            <person name="Konkel Z."/>
            <person name="Slot J.C."/>
            <person name="Sakamoto Y."/>
            <person name="Steenwyk J.L."/>
            <person name="Rokas A."/>
            <person name="Carro J."/>
            <person name="Camarero S."/>
            <person name="Ferreira P."/>
            <person name="Molpeceres G."/>
            <person name="Ruiz-Duenas F.J."/>
            <person name="Serrano A."/>
            <person name="Henrissat B."/>
            <person name="Drula E."/>
            <person name="Hughes K.W."/>
            <person name="Mata J.L."/>
            <person name="Ishikawa N.K."/>
            <person name="Vargas-Isla R."/>
            <person name="Ushijima S."/>
            <person name="Smith C.A."/>
            <person name="Ahrendt S."/>
            <person name="Andreopoulos W."/>
            <person name="He G."/>
            <person name="Labutti K."/>
            <person name="Lipzen A."/>
            <person name="Ng V."/>
            <person name="Sandor L."/>
            <person name="Barry K."/>
            <person name="Martinez A.T."/>
            <person name="Xiao Y."/>
            <person name="Gibbons J.G."/>
            <person name="Terashima K."/>
            <person name="Hibbett D.S."/>
            <person name="Grigoriev I.V."/>
        </authorList>
    </citation>
    <scope>NUCLEOTIDE SEQUENCE</scope>
    <source>
        <strain evidence="1">TFB10291</strain>
    </source>
</reference>
<dbReference type="EMBL" id="MU793320">
    <property type="protein sequence ID" value="KAJ3786219.1"/>
    <property type="molecule type" value="Genomic_DNA"/>
</dbReference>
<gene>
    <name evidence="1" type="ORF">GGU10DRAFT_352547</name>
</gene>
<evidence type="ECO:0000313" key="1">
    <source>
        <dbReference type="EMBL" id="KAJ3786219.1"/>
    </source>
</evidence>
<keyword evidence="2" id="KW-1185">Reference proteome</keyword>
<dbReference type="AlphaFoldDB" id="A0AA38KAG9"/>
<proteinExistence type="predicted"/>